<dbReference type="Proteomes" id="UP000243784">
    <property type="component" value="Chromosome"/>
</dbReference>
<dbReference type="STRING" id="535712.A4Z71_02255"/>
<dbReference type="InterPro" id="IPR008930">
    <property type="entry name" value="Terpenoid_cyclase/PrenylTrfase"/>
</dbReference>
<name>A0A1D9DYF3_9MICO</name>
<keyword evidence="3" id="KW-1185">Reference proteome</keyword>
<gene>
    <name evidence="2" type="ORF">A4Z71_02255</name>
</gene>
<organism evidence="2 3">
    <name type="scientific">Candidatus Rhodoluna planktonica</name>
    <dbReference type="NCBI Taxonomy" id="535712"/>
    <lineage>
        <taxon>Bacteria</taxon>
        <taxon>Bacillati</taxon>
        <taxon>Actinomycetota</taxon>
        <taxon>Actinomycetes</taxon>
        <taxon>Micrococcales</taxon>
        <taxon>Microbacteriaceae</taxon>
        <taxon>Luna cluster</taxon>
        <taxon>Luna-1 subcluster</taxon>
        <taxon>Rhodoluna</taxon>
    </lineage>
</organism>
<dbReference type="Gene3D" id="1.50.10.20">
    <property type="match status" value="1"/>
</dbReference>
<protein>
    <recommendedName>
        <fullName evidence="4">Terpene cyclase/mutase family protein</fullName>
    </recommendedName>
</protein>
<dbReference type="EMBL" id="CP015208">
    <property type="protein sequence ID" value="AOY55833.1"/>
    <property type="molecule type" value="Genomic_DNA"/>
</dbReference>
<evidence type="ECO:0000313" key="3">
    <source>
        <dbReference type="Proteomes" id="UP000243784"/>
    </source>
</evidence>
<evidence type="ECO:0000256" key="1">
    <source>
        <dbReference type="SAM" id="SignalP"/>
    </source>
</evidence>
<keyword evidence="1" id="KW-0732">Signal</keyword>
<dbReference type="RefSeq" id="WP_070954345.1">
    <property type="nucleotide sequence ID" value="NZ_CP015208.1"/>
</dbReference>
<dbReference type="AlphaFoldDB" id="A0A1D9DYF3"/>
<accession>A0A1D9DYF3</accession>
<feature type="signal peptide" evidence="1">
    <location>
        <begin position="1"/>
        <end position="27"/>
    </location>
</feature>
<evidence type="ECO:0008006" key="4">
    <source>
        <dbReference type="Google" id="ProtNLM"/>
    </source>
</evidence>
<proteinExistence type="predicted"/>
<reference evidence="2 3" key="1">
    <citation type="journal article" date="2016" name="Biochim. Biophys. Acta">
        <title>Photochemical characterization of actinorhodopsin and its functional existence in the natural host.</title>
        <authorList>
            <person name="Nakamura S."/>
            <person name="Kikukawa T."/>
            <person name="Tamogami J."/>
            <person name="Kamiya M."/>
            <person name="Aizawa T."/>
            <person name="Hahn M.W."/>
            <person name="Ihara K."/>
            <person name="Kamo N."/>
            <person name="Demura M."/>
        </authorList>
    </citation>
    <scope>NUCLEOTIDE SEQUENCE [LARGE SCALE GENOMIC DNA]</scope>
    <source>
        <strain evidence="2 3">MWH-Dar1</strain>
    </source>
</reference>
<dbReference type="SUPFAM" id="SSF48239">
    <property type="entry name" value="Terpenoid cyclases/Protein prenyltransferases"/>
    <property type="match status" value="1"/>
</dbReference>
<evidence type="ECO:0000313" key="2">
    <source>
        <dbReference type="EMBL" id="AOY55833.1"/>
    </source>
</evidence>
<feature type="chain" id="PRO_5009111766" description="Terpene cyclase/mutase family protein" evidence="1">
    <location>
        <begin position="28"/>
        <end position="324"/>
    </location>
</feature>
<sequence length="324" mass="33470">MRKNLVFRGAVWLSALALLVNPASASAAPISAKTQTFVSNAFTNDGGTAITSAGNIQWSTSLEALIQRRGTGVKFAQQLKPAKFLLGTTAVSVGASTNPNSGYLYDSNRQLIPALAGQFLAASKSLRVPNGPLSKVVLTRLRSIIAIDGTLAQAPNGSVDYAWAILGLKSQNQTELADKVANKLLAFANSDGGFDGVTDSSSVSATGLAMQALVAVKNSGGAVAVKSKLVALRAAYKFLTSTDSQDSHWMNVGLPDVSGTAEAVMGIRAFAGGKPVTAHQKWLVSQTATDGGIRADVSVDKGDVTATVKSLLPIFGGTYLSAIQ</sequence>
<dbReference type="KEGG" id="rpla:A4Z71_02255"/>